<reference evidence="3" key="1">
    <citation type="submission" date="2025-08" db="UniProtKB">
        <authorList>
            <consortium name="RefSeq"/>
        </authorList>
    </citation>
    <scope>IDENTIFICATION</scope>
</reference>
<dbReference type="RefSeq" id="XP_022111538.1">
    <property type="nucleotide sequence ID" value="XM_022255846.1"/>
</dbReference>
<proteinExistence type="predicted"/>
<feature type="region of interest" description="Disordered" evidence="1">
    <location>
        <begin position="65"/>
        <end position="92"/>
    </location>
</feature>
<gene>
    <name evidence="3" type="primary">LOC110990751</name>
</gene>
<organism evidence="2 3">
    <name type="scientific">Acanthaster planci</name>
    <name type="common">Crown-of-thorns starfish</name>
    <dbReference type="NCBI Taxonomy" id="133434"/>
    <lineage>
        <taxon>Eukaryota</taxon>
        <taxon>Metazoa</taxon>
        <taxon>Echinodermata</taxon>
        <taxon>Eleutherozoa</taxon>
        <taxon>Asterozoa</taxon>
        <taxon>Asteroidea</taxon>
        <taxon>Valvatacea</taxon>
        <taxon>Valvatida</taxon>
        <taxon>Acanthasteridae</taxon>
        <taxon>Acanthaster</taxon>
    </lineage>
</organism>
<dbReference type="Proteomes" id="UP000694845">
    <property type="component" value="Unplaced"/>
</dbReference>
<keyword evidence="2" id="KW-1185">Reference proteome</keyword>
<evidence type="ECO:0000313" key="3">
    <source>
        <dbReference type="RefSeq" id="XP_022111538.1"/>
    </source>
</evidence>
<dbReference type="OrthoDB" id="9411774at2759"/>
<feature type="region of interest" description="Disordered" evidence="1">
    <location>
        <begin position="110"/>
        <end position="131"/>
    </location>
</feature>
<feature type="compositionally biased region" description="Polar residues" evidence="1">
    <location>
        <begin position="76"/>
        <end position="85"/>
    </location>
</feature>
<protein>
    <submittedName>
        <fullName evidence="3">Uncharacterized protein LOC110990751 isoform X2</fullName>
    </submittedName>
</protein>
<dbReference type="AlphaFoldDB" id="A0A8B8A1B5"/>
<accession>A0A8B8A1B5</accession>
<dbReference type="GeneID" id="110990751"/>
<evidence type="ECO:0000256" key="1">
    <source>
        <dbReference type="SAM" id="MobiDB-lite"/>
    </source>
</evidence>
<evidence type="ECO:0000313" key="2">
    <source>
        <dbReference type="Proteomes" id="UP000694845"/>
    </source>
</evidence>
<sequence length="218" mass="24789">MADANASMSSLTDSDRCATAFRLVLQLIEAADVTFDNRIGVLNKIKETWERNEDVNVMTGNEFVEQSRNERMENGSPINRSSPNRSESRKHLRTTKLNISKKYNLLHNEKSTRVSKCKPPPAKTSSNHRARKSLTSLMKLMEIGPQLQPRPTIALGLNQTFNANSVGDISRPTLGFLSTRTVTRRKRSLFRAWNATKCISQDQPCHYICEKNIKKLQR</sequence>
<name>A0A8B8A1B5_ACAPL</name>